<proteinExistence type="predicted"/>
<dbReference type="AlphaFoldDB" id="A0A2R6X6T6"/>
<reference evidence="3" key="1">
    <citation type="journal article" date="2017" name="Cell">
        <title>Insights into land plant evolution garnered from the Marchantia polymorpha genome.</title>
        <authorList>
            <person name="Bowman J.L."/>
            <person name="Kohchi T."/>
            <person name="Yamato K.T."/>
            <person name="Jenkins J."/>
            <person name="Shu S."/>
            <person name="Ishizaki K."/>
            <person name="Yamaoka S."/>
            <person name="Nishihama R."/>
            <person name="Nakamura Y."/>
            <person name="Berger F."/>
            <person name="Adam C."/>
            <person name="Aki S.S."/>
            <person name="Althoff F."/>
            <person name="Araki T."/>
            <person name="Arteaga-Vazquez M.A."/>
            <person name="Balasubrmanian S."/>
            <person name="Barry K."/>
            <person name="Bauer D."/>
            <person name="Boehm C.R."/>
            <person name="Briginshaw L."/>
            <person name="Caballero-Perez J."/>
            <person name="Catarino B."/>
            <person name="Chen F."/>
            <person name="Chiyoda S."/>
            <person name="Chovatia M."/>
            <person name="Davies K.M."/>
            <person name="Delmans M."/>
            <person name="Demura T."/>
            <person name="Dierschke T."/>
            <person name="Dolan L."/>
            <person name="Dorantes-Acosta A.E."/>
            <person name="Eklund D.M."/>
            <person name="Florent S.N."/>
            <person name="Flores-Sandoval E."/>
            <person name="Fujiyama A."/>
            <person name="Fukuzawa H."/>
            <person name="Galik B."/>
            <person name="Grimanelli D."/>
            <person name="Grimwood J."/>
            <person name="Grossniklaus U."/>
            <person name="Hamada T."/>
            <person name="Haseloff J."/>
            <person name="Hetherington A.J."/>
            <person name="Higo A."/>
            <person name="Hirakawa Y."/>
            <person name="Hundley H.N."/>
            <person name="Ikeda Y."/>
            <person name="Inoue K."/>
            <person name="Inoue S.I."/>
            <person name="Ishida S."/>
            <person name="Jia Q."/>
            <person name="Kakita M."/>
            <person name="Kanazawa T."/>
            <person name="Kawai Y."/>
            <person name="Kawashima T."/>
            <person name="Kennedy M."/>
            <person name="Kinose K."/>
            <person name="Kinoshita T."/>
            <person name="Kohara Y."/>
            <person name="Koide E."/>
            <person name="Komatsu K."/>
            <person name="Kopischke S."/>
            <person name="Kubo M."/>
            <person name="Kyozuka J."/>
            <person name="Lagercrantz U."/>
            <person name="Lin S.S."/>
            <person name="Lindquist E."/>
            <person name="Lipzen A.M."/>
            <person name="Lu C.W."/>
            <person name="De Luna E."/>
            <person name="Martienssen R.A."/>
            <person name="Minamino N."/>
            <person name="Mizutani M."/>
            <person name="Mizutani M."/>
            <person name="Mochizuki N."/>
            <person name="Monte I."/>
            <person name="Mosher R."/>
            <person name="Nagasaki H."/>
            <person name="Nakagami H."/>
            <person name="Naramoto S."/>
            <person name="Nishitani K."/>
            <person name="Ohtani M."/>
            <person name="Okamoto T."/>
            <person name="Okumura M."/>
            <person name="Phillips J."/>
            <person name="Pollak B."/>
            <person name="Reinders A."/>
            <person name="Rovekamp M."/>
            <person name="Sano R."/>
            <person name="Sawa S."/>
            <person name="Schmid M.W."/>
            <person name="Shirakawa M."/>
            <person name="Solano R."/>
            <person name="Spunde A."/>
            <person name="Suetsugu N."/>
            <person name="Sugano S."/>
            <person name="Sugiyama A."/>
            <person name="Sun R."/>
            <person name="Suzuki Y."/>
            <person name="Takenaka M."/>
            <person name="Takezawa D."/>
            <person name="Tomogane H."/>
            <person name="Tsuzuki M."/>
            <person name="Ueda T."/>
            <person name="Umeda M."/>
            <person name="Ward J.M."/>
            <person name="Watanabe Y."/>
            <person name="Yazaki K."/>
            <person name="Yokoyama R."/>
            <person name="Yoshitake Y."/>
            <person name="Yotsui I."/>
            <person name="Zachgo S."/>
            <person name="Schmutz J."/>
        </authorList>
    </citation>
    <scope>NUCLEOTIDE SEQUENCE [LARGE SCALE GENOMIC DNA]</scope>
    <source>
        <strain evidence="3">Tak-1</strain>
    </source>
</reference>
<accession>A0A2R6X6T6</accession>
<organism evidence="2 3">
    <name type="scientific">Marchantia polymorpha</name>
    <name type="common">Common liverwort</name>
    <name type="synonym">Marchantia aquatica</name>
    <dbReference type="NCBI Taxonomy" id="3197"/>
    <lineage>
        <taxon>Eukaryota</taxon>
        <taxon>Viridiplantae</taxon>
        <taxon>Streptophyta</taxon>
        <taxon>Embryophyta</taxon>
        <taxon>Marchantiophyta</taxon>
        <taxon>Marchantiopsida</taxon>
        <taxon>Marchantiidae</taxon>
        <taxon>Marchantiales</taxon>
        <taxon>Marchantiaceae</taxon>
        <taxon>Marchantia</taxon>
    </lineage>
</organism>
<gene>
    <name evidence="2" type="ORF">MARPO_0032s0023</name>
</gene>
<sequence>MTFVSTDCEEFIRFLCTPPPRPRPRCSSYRMLTDSIIHPLELIHSIHHCSRELLNSVLKKECHACDRMTGERPSKRPSHRMGDPVARDPRLRSTEQRVTRNRWMPGTRSLRVRFSSPHVIQRSQEILNLRSGGPSEGPASSCSQAPAGERSVAGDRLDAGESESENARAGETVSNPCCPADRL</sequence>
<keyword evidence="3" id="KW-1185">Reference proteome</keyword>
<evidence type="ECO:0000313" key="2">
    <source>
        <dbReference type="EMBL" id="PTQ41818.1"/>
    </source>
</evidence>
<protein>
    <submittedName>
        <fullName evidence="2">Uncharacterized protein</fullName>
    </submittedName>
</protein>
<dbReference type="Proteomes" id="UP000244005">
    <property type="component" value="Unassembled WGS sequence"/>
</dbReference>
<name>A0A2R6X6T6_MARPO</name>
<dbReference type="EMBL" id="KZ772704">
    <property type="protein sequence ID" value="PTQ41818.1"/>
    <property type="molecule type" value="Genomic_DNA"/>
</dbReference>
<feature type="region of interest" description="Disordered" evidence="1">
    <location>
        <begin position="68"/>
        <end position="97"/>
    </location>
</feature>
<evidence type="ECO:0000313" key="3">
    <source>
        <dbReference type="Proteomes" id="UP000244005"/>
    </source>
</evidence>
<evidence type="ECO:0000256" key="1">
    <source>
        <dbReference type="SAM" id="MobiDB-lite"/>
    </source>
</evidence>
<feature type="region of interest" description="Disordered" evidence="1">
    <location>
        <begin position="129"/>
        <end position="183"/>
    </location>
</feature>
<dbReference type="Gramene" id="Mp5g13300.1">
    <property type="protein sequence ID" value="Mp5g13300.1.cds1"/>
    <property type="gene ID" value="Mp5g13300"/>
</dbReference>